<evidence type="ECO:0000256" key="1">
    <source>
        <dbReference type="ARBA" id="ARBA00011975"/>
    </source>
</evidence>
<reference evidence="7 8" key="1">
    <citation type="submission" date="2019-04" db="EMBL/GenBank/DDBJ databases">
        <title>Draft, Whole-Genome Sequence of the Anthracene-degrading Mycobacterium frederiksbergense LB501T, Isolated from a Polycyclic Aromatic Hydrocarbon (PAH)-Contaminated Soil.</title>
        <authorList>
            <person name="Augelletti F."/>
        </authorList>
    </citation>
    <scope>NUCLEOTIDE SEQUENCE [LARGE SCALE GENOMIC DNA]</scope>
    <source>
        <strain evidence="7 8">LB 501T</strain>
        <plasmid evidence="7 8">unnamed1</plasmid>
    </source>
</reference>
<accession>A0A6H0RXI6</accession>
<dbReference type="GO" id="GO:0044027">
    <property type="term" value="P:negative regulation of gene expression via chromosomal CpG island methylation"/>
    <property type="evidence" value="ECO:0007669"/>
    <property type="project" value="TreeGrafter"/>
</dbReference>
<dbReference type="PANTHER" id="PTHR10629:SF52">
    <property type="entry name" value="DNA (CYTOSINE-5)-METHYLTRANSFERASE 1"/>
    <property type="match status" value="1"/>
</dbReference>
<dbReference type="RefSeq" id="WP_168140410.1">
    <property type="nucleotide sequence ID" value="NZ_CP038797.1"/>
</dbReference>
<evidence type="ECO:0000256" key="4">
    <source>
        <dbReference type="ARBA" id="ARBA00022691"/>
    </source>
</evidence>
<proteinExistence type="inferred from homology"/>
<dbReference type="Gene3D" id="3.90.120.10">
    <property type="entry name" value="DNA Methylase, subunit A, domain 2"/>
    <property type="match status" value="1"/>
</dbReference>
<protein>
    <recommendedName>
        <fullName evidence="1">DNA (cytosine-5-)-methyltransferase</fullName>
        <ecNumber evidence="1">2.1.1.37</ecNumber>
    </recommendedName>
</protein>
<dbReference type="Pfam" id="PF00145">
    <property type="entry name" value="DNA_methylase"/>
    <property type="match status" value="2"/>
</dbReference>
<dbReference type="InterPro" id="IPR001525">
    <property type="entry name" value="C5_MeTfrase"/>
</dbReference>
<dbReference type="GO" id="GO:0032259">
    <property type="term" value="P:methylation"/>
    <property type="evidence" value="ECO:0007669"/>
    <property type="project" value="UniProtKB-KW"/>
</dbReference>
<keyword evidence="2 6" id="KW-0489">Methyltransferase</keyword>
<dbReference type="GO" id="GO:0003886">
    <property type="term" value="F:DNA (cytosine-5-)-methyltransferase activity"/>
    <property type="evidence" value="ECO:0007669"/>
    <property type="project" value="UniProtKB-EC"/>
</dbReference>
<dbReference type="InterPro" id="IPR029063">
    <property type="entry name" value="SAM-dependent_MTases_sf"/>
</dbReference>
<keyword evidence="5" id="KW-0680">Restriction system</keyword>
<keyword evidence="7" id="KW-0614">Plasmid</keyword>
<geneLocation type="plasmid" evidence="7 8">
    <name>unnamed1</name>
</geneLocation>
<evidence type="ECO:0000313" key="8">
    <source>
        <dbReference type="Proteomes" id="UP000501849"/>
    </source>
</evidence>
<evidence type="ECO:0000256" key="6">
    <source>
        <dbReference type="PROSITE-ProRule" id="PRU01016"/>
    </source>
</evidence>
<comment type="similarity">
    <text evidence="6">Belongs to the class I-like SAM-binding methyltransferase superfamily. C5-methyltransferase family.</text>
</comment>
<dbReference type="PRINTS" id="PR00105">
    <property type="entry name" value="C5METTRFRASE"/>
</dbReference>
<keyword evidence="4 6" id="KW-0949">S-adenosyl-L-methionine</keyword>
<dbReference type="AlphaFoldDB" id="A0A6H0RXI6"/>
<feature type="active site" evidence="6">
    <location>
        <position position="74"/>
    </location>
</feature>
<keyword evidence="3 6" id="KW-0808">Transferase</keyword>
<sequence length="320" mass="35202">MTLTATDFYSGAGGSSEGLRLAGWEVRACANHWDRAVETHRRNHPDAEHHLANLHETDMRRFPTTTLLWASPSCVWHTPAGGRKKLPVDQELRRQDAGAVDRATAFAVIAAAEVHAYEAVIVENVPEFTDWVLYNWWLDGMTALGYHAQTAILDAADFGLPQRRKRWFGIFTRNGDVDLTLPHLPPVAAAAILDSDPGKPVTRRLYVSPQIDQIVEPNAPHLVVYRRNAKPRRADQHPLAAITAGGNHHGLATVTTDGTYHRMITNRECARAQGFPDTYAFTGNRADVKRQIGNAVAVPIARWLGHRVAASLGETLAGAA</sequence>
<gene>
    <name evidence="7" type="ORF">EXE63_00860</name>
</gene>
<dbReference type="EC" id="2.1.1.37" evidence="1"/>
<dbReference type="InterPro" id="IPR050390">
    <property type="entry name" value="C5-Methyltransferase"/>
</dbReference>
<keyword evidence="8" id="KW-1185">Reference proteome</keyword>
<organism evidence="7 8">
    <name type="scientific">Mycolicibacterium frederiksbergense</name>
    <dbReference type="NCBI Taxonomy" id="117567"/>
    <lineage>
        <taxon>Bacteria</taxon>
        <taxon>Bacillati</taxon>
        <taxon>Actinomycetota</taxon>
        <taxon>Actinomycetes</taxon>
        <taxon>Mycobacteriales</taxon>
        <taxon>Mycobacteriaceae</taxon>
        <taxon>Mycolicibacterium</taxon>
    </lineage>
</organism>
<dbReference type="PROSITE" id="PS51679">
    <property type="entry name" value="SAM_MT_C5"/>
    <property type="match status" value="1"/>
</dbReference>
<dbReference type="GO" id="GO:0003677">
    <property type="term" value="F:DNA binding"/>
    <property type="evidence" value="ECO:0007669"/>
    <property type="project" value="TreeGrafter"/>
</dbReference>
<dbReference type="PANTHER" id="PTHR10629">
    <property type="entry name" value="CYTOSINE-SPECIFIC METHYLTRANSFERASE"/>
    <property type="match status" value="1"/>
</dbReference>
<dbReference type="SUPFAM" id="SSF53335">
    <property type="entry name" value="S-adenosyl-L-methionine-dependent methyltransferases"/>
    <property type="match status" value="1"/>
</dbReference>
<evidence type="ECO:0000256" key="2">
    <source>
        <dbReference type="ARBA" id="ARBA00022603"/>
    </source>
</evidence>
<dbReference type="Proteomes" id="UP000501849">
    <property type="component" value="Plasmid unnamed1"/>
</dbReference>
<evidence type="ECO:0000256" key="5">
    <source>
        <dbReference type="ARBA" id="ARBA00022747"/>
    </source>
</evidence>
<evidence type="ECO:0000313" key="7">
    <source>
        <dbReference type="EMBL" id="QIV79626.1"/>
    </source>
</evidence>
<dbReference type="Gene3D" id="3.40.50.150">
    <property type="entry name" value="Vaccinia Virus protein VP39"/>
    <property type="match status" value="1"/>
</dbReference>
<name>A0A6H0RXI6_9MYCO</name>
<dbReference type="REBASE" id="395157">
    <property type="entry name" value="M.Mfr501TORF860P"/>
</dbReference>
<dbReference type="EMBL" id="CP038797">
    <property type="protein sequence ID" value="QIV79626.1"/>
    <property type="molecule type" value="Genomic_DNA"/>
</dbReference>
<evidence type="ECO:0000256" key="3">
    <source>
        <dbReference type="ARBA" id="ARBA00022679"/>
    </source>
</evidence>
<dbReference type="GO" id="GO:0009307">
    <property type="term" value="P:DNA restriction-modification system"/>
    <property type="evidence" value="ECO:0007669"/>
    <property type="project" value="UniProtKB-KW"/>
</dbReference>
<dbReference type="KEGG" id="mfre:EXE63_00860"/>